<sequence length="84" mass="10113">MQLHALIQEHPTYGYLRLWALLRYREGLAINRKAVYRVLLILQWLVHQRTRTPRPRAHRLRSRTPQSDQRWAMDMTHIPCGQDG</sequence>
<dbReference type="AlphaFoldDB" id="A0AA96GMC0"/>
<organism evidence="2 3">
    <name type="scientific">Candidatus Nitrospira neomarina</name>
    <dbReference type="NCBI Taxonomy" id="3020899"/>
    <lineage>
        <taxon>Bacteria</taxon>
        <taxon>Pseudomonadati</taxon>
        <taxon>Nitrospirota</taxon>
        <taxon>Nitrospiria</taxon>
        <taxon>Nitrospirales</taxon>
        <taxon>Nitrospiraceae</taxon>
        <taxon>Nitrospira</taxon>
    </lineage>
</organism>
<protein>
    <submittedName>
        <fullName evidence="2">IS3 family transposase</fullName>
    </submittedName>
</protein>
<dbReference type="InterPro" id="IPR025948">
    <property type="entry name" value="HTH-like_dom"/>
</dbReference>
<gene>
    <name evidence="2" type="ORF">PQG83_09465</name>
</gene>
<dbReference type="KEGG" id="nneo:PQG83_09465"/>
<dbReference type="Pfam" id="PF13276">
    <property type="entry name" value="HTH_21"/>
    <property type="match status" value="1"/>
</dbReference>
<accession>A0AA96GMC0</accession>
<reference evidence="2 3" key="1">
    <citation type="submission" date="2023-01" db="EMBL/GenBank/DDBJ databases">
        <title>Cultivation and genomic characterization of new, ubiquitous marine nitrite-oxidizing bacteria from the Nitrospirales.</title>
        <authorList>
            <person name="Mueller A.J."/>
            <person name="Daebeler A."/>
            <person name="Herbold C.W."/>
            <person name="Kirkegaard R.H."/>
            <person name="Daims H."/>
        </authorList>
    </citation>
    <scope>NUCLEOTIDE SEQUENCE [LARGE SCALE GENOMIC DNA]</scope>
    <source>
        <strain evidence="2 3">DK</strain>
    </source>
</reference>
<proteinExistence type="predicted"/>
<dbReference type="Proteomes" id="UP001302494">
    <property type="component" value="Chromosome"/>
</dbReference>
<evidence type="ECO:0000313" key="2">
    <source>
        <dbReference type="EMBL" id="WNM63967.1"/>
    </source>
</evidence>
<evidence type="ECO:0000259" key="1">
    <source>
        <dbReference type="Pfam" id="PF13276"/>
    </source>
</evidence>
<keyword evidence="3" id="KW-1185">Reference proteome</keyword>
<dbReference type="EMBL" id="CP116968">
    <property type="protein sequence ID" value="WNM63967.1"/>
    <property type="molecule type" value="Genomic_DNA"/>
</dbReference>
<feature type="domain" description="HTH-like" evidence="1">
    <location>
        <begin position="5"/>
        <end position="49"/>
    </location>
</feature>
<name>A0AA96GMC0_9BACT</name>
<evidence type="ECO:0000313" key="3">
    <source>
        <dbReference type="Proteomes" id="UP001302494"/>
    </source>
</evidence>